<dbReference type="AlphaFoldDB" id="A0A916K0A5"/>
<protein>
    <recommendedName>
        <fullName evidence="8">Phage tail sheath protein</fullName>
    </recommendedName>
</protein>
<evidence type="ECO:0000259" key="3">
    <source>
        <dbReference type="Pfam" id="PF17481"/>
    </source>
</evidence>
<reference evidence="6" key="1">
    <citation type="submission" date="2021-06" db="EMBL/GenBank/DDBJ databases">
        <authorList>
            <person name="Criscuolo A."/>
        </authorList>
    </citation>
    <scope>NUCLEOTIDE SEQUENCE</scope>
    <source>
        <strain evidence="6">CIP111600</strain>
    </source>
</reference>
<dbReference type="Pfam" id="PF22671">
    <property type="entry name" value="Gp18_domIII_N"/>
    <property type="match status" value="1"/>
</dbReference>
<proteinExistence type="inferred from homology"/>
<evidence type="ECO:0000259" key="4">
    <source>
        <dbReference type="Pfam" id="PF17482"/>
    </source>
</evidence>
<dbReference type="Pfam" id="PF17481">
    <property type="entry name" value="Phage_sheath_domII"/>
    <property type="match status" value="1"/>
</dbReference>
<dbReference type="InterPro" id="IPR035326">
    <property type="entry name" value="Beta_sandwich_Seath"/>
</dbReference>
<feature type="domain" description="Phage tail sheath protein-like beta-sandwich" evidence="3">
    <location>
        <begin position="91"/>
        <end position="180"/>
    </location>
</feature>
<evidence type="ECO:0000259" key="2">
    <source>
        <dbReference type="Pfam" id="PF04984"/>
    </source>
</evidence>
<feature type="domain" description="Tail sheath protein C-terminal" evidence="4">
    <location>
        <begin position="337"/>
        <end position="438"/>
    </location>
</feature>
<evidence type="ECO:0000259" key="5">
    <source>
        <dbReference type="Pfam" id="PF22671"/>
    </source>
</evidence>
<dbReference type="InterPro" id="IPR020287">
    <property type="entry name" value="Tail_sheath_C"/>
</dbReference>
<dbReference type="Pfam" id="PF04984">
    <property type="entry name" value="Phage_sheath_1"/>
    <property type="match status" value="1"/>
</dbReference>
<dbReference type="InterPro" id="IPR054564">
    <property type="entry name" value="Gp18_domIII_N"/>
</dbReference>
<dbReference type="Proteomes" id="UP000693672">
    <property type="component" value="Unassembled WGS sequence"/>
</dbReference>
<dbReference type="EMBL" id="CAJVAS010000006">
    <property type="protein sequence ID" value="CAG7616970.1"/>
    <property type="molecule type" value="Genomic_DNA"/>
</dbReference>
<comment type="caution">
    <text evidence="6">The sequence shown here is derived from an EMBL/GenBank/DDBJ whole genome shotgun (WGS) entry which is preliminary data.</text>
</comment>
<evidence type="ECO:0000256" key="1">
    <source>
        <dbReference type="ARBA" id="ARBA00008005"/>
    </source>
</evidence>
<dbReference type="RefSeq" id="WP_218091748.1">
    <property type="nucleotide sequence ID" value="NZ_CAJVAS010000006.1"/>
</dbReference>
<name>A0A916K0A5_9BACL</name>
<comment type="similarity">
    <text evidence="1">Belongs to the myoviridae tail sheath protein family.</text>
</comment>
<evidence type="ECO:0000313" key="7">
    <source>
        <dbReference type="Proteomes" id="UP000693672"/>
    </source>
</evidence>
<evidence type="ECO:0008006" key="8">
    <source>
        <dbReference type="Google" id="ProtNLM"/>
    </source>
</evidence>
<dbReference type="Pfam" id="PF17482">
    <property type="entry name" value="Phage_sheath_1C"/>
    <property type="match status" value="1"/>
</dbReference>
<keyword evidence="7" id="KW-1185">Reference proteome</keyword>
<feature type="domain" description="Tail sheath protein Gp18-like" evidence="5">
    <location>
        <begin position="33"/>
        <end position="90"/>
    </location>
</feature>
<gene>
    <name evidence="6" type="ORF">PAESOLCIP111_01965</name>
</gene>
<accession>A0A916K0A5</accession>
<dbReference type="InterPro" id="IPR035089">
    <property type="entry name" value="Phage_sheath_subtilisin"/>
</dbReference>
<sequence length="438" mass="46671">MAGGQWTTQNKTRPGVYINFTGEGGTAGTASGRGTMALALSLPWGPSKQLLAIQAGDDISALLGYDLAAPQLLLAKEALKRSNTLLLYRLNAGVKASVTSGGLTATAKHGGSRGNDLTIVIQENIDDENVFDVKTLLSGNEVDRQTVASITELAANDWIVFSGTGALTATAGAPLTGGADGTVTNQDHSDFLAAAELFEFQTIALPSTDATLKSIYTAYIRRLREEEGKKVQAVLENYSAADSEGVISVKNGVVLADGTTLTAAQATAWVAAATASAQMNESLTYKAYDDAIDATPRYTNSQIEAAIVSGELVFVPNNGRAIVEQDINTFRSFSPNKDMKFSKNRVIRVLDGIGNDVKRIFESFYVGKVDNNPDGRGLLRSEIVSYLNTLQQIGAIQNFNSQTDIAVLEGQDADSVYVEVHAQPVDSIEKIYMKVKVK</sequence>
<evidence type="ECO:0000313" key="6">
    <source>
        <dbReference type="EMBL" id="CAG7616970.1"/>
    </source>
</evidence>
<organism evidence="6 7">
    <name type="scientific">Paenibacillus solanacearum</name>
    <dbReference type="NCBI Taxonomy" id="2048548"/>
    <lineage>
        <taxon>Bacteria</taxon>
        <taxon>Bacillati</taxon>
        <taxon>Bacillota</taxon>
        <taxon>Bacilli</taxon>
        <taxon>Bacillales</taxon>
        <taxon>Paenibacillaceae</taxon>
        <taxon>Paenibacillus</taxon>
    </lineage>
</organism>
<feature type="domain" description="Tail sheath protein subtilisin-like" evidence="2">
    <location>
        <begin position="181"/>
        <end position="329"/>
    </location>
</feature>